<dbReference type="PaxDb" id="4113-PGSC0003DMT400062395"/>
<name>M1C910_SOLTU</name>
<accession>M1C910</accession>
<dbReference type="InParanoid" id="M1C910"/>
<organism evidence="1 2">
    <name type="scientific">Solanum tuberosum</name>
    <name type="common">Potato</name>
    <dbReference type="NCBI Taxonomy" id="4113"/>
    <lineage>
        <taxon>Eukaryota</taxon>
        <taxon>Viridiplantae</taxon>
        <taxon>Streptophyta</taxon>
        <taxon>Embryophyta</taxon>
        <taxon>Tracheophyta</taxon>
        <taxon>Spermatophyta</taxon>
        <taxon>Magnoliopsida</taxon>
        <taxon>eudicotyledons</taxon>
        <taxon>Gunneridae</taxon>
        <taxon>Pentapetalae</taxon>
        <taxon>asterids</taxon>
        <taxon>lamiids</taxon>
        <taxon>Solanales</taxon>
        <taxon>Solanaceae</taxon>
        <taxon>Solanoideae</taxon>
        <taxon>Solaneae</taxon>
        <taxon>Solanum</taxon>
    </lineage>
</organism>
<evidence type="ECO:0000313" key="1">
    <source>
        <dbReference type="EnsemblPlants" id="PGSC0003DMT400062395"/>
    </source>
</evidence>
<proteinExistence type="predicted"/>
<evidence type="ECO:0000313" key="2">
    <source>
        <dbReference type="Proteomes" id="UP000011115"/>
    </source>
</evidence>
<dbReference type="Gramene" id="PGSC0003DMT400062395">
    <property type="protein sequence ID" value="PGSC0003DMT400062395"/>
    <property type="gene ID" value="PGSC0003DMG402024284"/>
</dbReference>
<reference evidence="1" key="2">
    <citation type="submission" date="2015-06" db="UniProtKB">
        <authorList>
            <consortium name="EnsemblPlants"/>
        </authorList>
    </citation>
    <scope>IDENTIFICATION</scope>
    <source>
        <strain evidence="1">DM1-3 516 R44</strain>
    </source>
</reference>
<dbReference type="Proteomes" id="UP000011115">
    <property type="component" value="Unassembled WGS sequence"/>
</dbReference>
<dbReference type="HOGENOM" id="CLU_2836244_0_0_1"/>
<sequence length="66" mass="7869">MTIENTRTLQFSFSSFYLCTPVRNLGENIKKWILGLTEPQKLAQEVRIAQAILCVWVFKYFLLYFF</sequence>
<reference evidence="2" key="1">
    <citation type="journal article" date="2011" name="Nature">
        <title>Genome sequence and analysis of the tuber crop potato.</title>
        <authorList>
            <consortium name="The Potato Genome Sequencing Consortium"/>
        </authorList>
    </citation>
    <scope>NUCLEOTIDE SEQUENCE [LARGE SCALE GENOMIC DNA]</scope>
    <source>
        <strain evidence="2">cv. DM1-3 516 R44</strain>
    </source>
</reference>
<dbReference type="EnsemblPlants" id="PGSC0003DMT400062395">
    <property type="protein sequence ID" value="PGSC0003DMT400062395"/>
    <property type="gene ID" value="PGSC0003DMG402024284"/>
</dbReference>
<keyword evidence="2" id="KW-1185">Reference proteome</keyword>
<protein>
    <submittedName>
        <fullName evidence="1">Uncharacterized protein</fullName>
    </submittedName>
</protein>
<dbReference type="AlphaFoldDB" id="M1C910"/>